<gene>
    <name evidence="1" type="ORF">NCTC13102_01628</name>
</gene>
<dbReference type="AlphaFoldDB" id="A0A2X3BHI5"/>
<dbReference type="EMBL" id="UAWL01000006">
    <property type="protein sequence ID" value="SQB99194.1"/>
    <property type="molecule type" value="Genomic_DNA"/>
</dbReference>
<accession>A0A2X3BHI5</accession>
<dbReference type="Pfam" id="PF04328">
    <property type="entry name" value="Sel_put"/>
    <property type="match status" value="1"/>
</dbReference>
<dbReference type="Proteomes" id="UP000250166">
    <property type="component" value="Unassembled WGS sequence"/>
</dbReference>
<name>A0A2X3BHI5_9HELI</name>
<proteinExistence type="predicted"/>
<evidence type="ECO:0000313" key="1">
    <source>
        <dbReference type="EMBL" id="SQB99194.1"/>
    </source>
</evidence>
<organism evidence="1 2">
    <name type="scientific">Helicobacter fennelliae</name>
    <dbReference type="NCBI Taxonomy" id="215"/>
    <lineage>
        <taxon>Bacteria</taxon>
        <taxon>Pseudomonadati</taxon>
        <taxon>Campylobacterota</taxon>
        <taxon>Epsilonproteobacteria</taxon>
        <taxon>Campylobacterales</taxon>
        <taxon>Helicobacteraceae</taxon>
        <taxon>Helicobacter</taxon>
    </lineage>
</organism>
<protein>
    <submittedName>
        <fullName evidence="1">Uncharacterized small protein</fullName>
    </submittedName>
</protein>
<dbReference type="InterPro" id="IPR007423">
    <property type="entry name" value="Sel_put"/>
</dbReference>
<sequence length="89" mass="10446">MQTKAKNPANAPIVAQKWHLRLFVRVFGQIRALYLRSDRFVSLLVGMRSYDKYVEHMCQKHPERKILSRGEFFKEALEARYSGGVNRCC</sequence>
<dbReference type="PANTHER" id="PTHR38453:SF1">
    <property type="entry name" value="CYTOPLASMIC PROTEIN"/>
    <property type="match status" value="1"/>
</dbReference>
<dbReference type="PANTHER" id="PTHR38453">
    <property type="entry name" value="CYTOPLASMIC PROTEIN-RELATED"/>
    <property type="match status" value="1"/>
</dbReference>
<reference evidence="1 2" key="1">
    <citation type="submission" date="2018-06" db="EMBL/GenBank/DDBJ databases">
        <authorList>
            <consortium name="Pathogen Informatics"/>
            <person name="Doyle S."/>
        </authorList>
    </citation>
    <scope>NUCLEOTIDE SEQUENCE [LARGE SCALE GENOMIC DNA]</scope>
    <source>
        <strain evidence="1 2">NCTC13102</strain>
    </source>
</reference>
<dbReference type="NCBIfam" id="NF033934">
    <property type="entry name" value="KCU-star"/>
    <property type="match status" value="1"/>
</dbReference>
<evidence type="ECO:0000313" key="2">
    <source>
        <dbReference type="Proteomes" id="UP000250166"/>
    </source>
</evidence>